<dbReference type="OrthoDB" id="6772952at2759"/>
<dbReference type="AlphaFoldDB" id="A0A817S8X9"/>
<dbReference type="PANTHER" id="PTHR33223:SF6">
    <property type="entry name" value="CCHC-TYPE DOMAIN-CONTAINING PROTEIN"/>
    <property type="match status" value="1"/>
</dbReference>
<organism evidence="2 3">
    <name type="scientific">Rotaria socialis</name>
    <dbReference type="NCBI Taxonomy" id="392032"/>
    <lineage>
        <taxon>Eukaryota</taxon>
        <taxon>Metazoa</taxon>
        <taxon>Spiralia</taxon>
        <taxon>Gnathifera</taxon>
        <taxon>Rotifera</taxon>
        <taxon>Eurotatoria</taxon>
        <taxon>Bdelloidea</taxon>
        <taxon>Philodinida</taxon>
        <taxon>Philodinidae</taxon>
        <taxon>Rotaria</taxon>
    </lineage>
</organism>
<gene>
    <name evidence="2" type="ORF">TIS948_LOCUS17433</name>
</gene>
<dbReference type="GO" id="GO:0004190">
    <property type="term" value="F:aspartic-type endopeptidase activity"/>
    <property type="evidence" value="ECO:0007669"/>
    <property type="project" value="InterPro"/>
</dbReference>
<dbReference type="Pfam" id="PF03732">
    <property type="entry name" value="Retrotrans_gag"/>
    <property type="match status" value="1"/>
</dbReference>
<accession>A0A817S8X9</accession>
<sequence>MTLEKATASIVPLVSGIIDYVVLVKQYCNRYSPILTRDESAPIYLYSMQTEFFSSLNKALRDQKRHLLKPWFPYLKLFLNARERLPFYYDTVWRGVSGDFDASCLHNDLQTWWSVNSCSKAFNVIEAFVGGKGVVFAIKVSHGKDISASMAMKDEQEVILKPGMGATVFMKNKPLDFDSPHVGKTGVKLTVYRDFTAGPELEGELLTKTSERIVKKITLEALTNITGHSRRYMQTMPNSTQDSAMMVCYRESLSNLEKFHGDEEQKILNFINNIERIGKMISAPDEILLCMCTAKLDGEAKRWYEDNMSLTHWENLKSSLLERFTTSDSSSKIFEQLKERKQKLDETITSYYDAVIKLCREYDSTMSQKMMISWLQNGIKDSLKTHIKPLSDSARTTQAFLKIAKDEQELKEENVPERETTALYVPYFSNTVSTTLKTPENIHPNESQHLHQTQTTNTREVNNLYQQQKHFNVQPRSPPRIRHIPSQHRSFNLQSQSSTTRRNIQHIPTEHAASNNSSTMNMRQYGPCSICQRNNHRTIDCYYKKPFGCFLLAGTRDGGHSSILKQHPSTNYNITSKFSSPIFINVQVNGKRQHAIIDTGSAVSIINQQLLKNIHHKKFMYKHKSHKSANSTSINIIGEIQLEIKIQGHTTLILADCATNIITDLLLGNDWIAENNVIIDSPQRHIFLTDKYYQIIATTPFIKPPDIHLPILLIDEITLPPYSEKLINLTIIFETNITCKCYTQNGK</sequence>
<dbReference type="Gene3D" id="3.90.176.10">
    <property type="entry name" value="Toxin ADP-ribosyltransferase, Chain A, domain 1"/>
    <property type="match status" value="1"/>
</dbReference>
<dbReference type="Proteomes" id="UP000663825">
    <property type="component" value="Unassembled WGS sequence"/>
</dbReference>
<dbReference type="Pfam" id="PF13975">
    <property type="entry name" value="gag-asp_proteas"/>
    <property type="match status" value="1"/>
</dbReference>
<dbReference type="InterPro" id="IPR005162">
    <property type="entry name" value="Retrotrans_gag_dom"/>
</dbReference>
<dbReference type="PROSITE" id="PS00141">
    <property type="entry name" value="ASP_PROTEASE"/>
    <property type="match status" value="1"/>
</dbReference>
<dbReference type="InterPro" id="IPR021109">
    <property type="entry name" value="Peptidase_aspartic_dom_sf"/>
</dbReference>
<comment type="caution">
    <text evidence="2">The sequence shown here is derived from an EMBL/GenBank/DDBJ whole genome shotgun (WGS) entry which is preliminary data.</text>
</comment>
<dbReference type="PANTHER" id="PTHR33223">
    <property type="entry name" value="CCHC-TYPE DOMAIN-CONTAINING PROTEIN"/>
    <property type="match status" value="1"/>
</dbReference>
<dbReference type="GO" id="GO:0006508">
    <property type="term" value="P:proteolysis"/>
    <property type="evidence" value="ECO:0007669"/>
    <property type="project" value="InterPro"/>
</dbReference>
<proteinExistence type="predicted"/>
<dbReference type="EMBL" id="CAJNXB010002970">
    <property type="protein sequence ID" value="CAF3289514.1"/>
    <property type="molecule type" value="Genomic_DNA"/>
</dbReference>
<protein>
    <recommendedName>
        <fullName evidence="1">Retrotransposon gag domain-containing protein</fullName>
    </recommendedName>
</protein>
<evidence type="ECO:0000313" key="3">
    <source>
        <dbReference type="Proteomes" id="UP000663825"/>
    </source>
</evidence>
<dbReference type="InterPro" id="IPR001969">
    <property type="entry name" value="Aspartic_peptidase_AS"/>
</dbReference>
<dbReference type="SUPFAM" id="SSF56399">
    <property type="entry name" value="ADP-ribosylation"/>
    <property type="match status" value="1"/>
</dbReference>
<dbReference type="Gene3D" id="2.40.70.10">
    <property type="entry name" value="Acid Proteases"/>
    <property type="match status" value="1"/>
</dbReference>
<dbReference type="CDD" id="cd00303">
    <property type="entry name" value="retropepsin_like"/>
    <property type="match status" value="1"/>
</dbReference>
<name>A0A817S8X9_9BILA</name>
<evidence type="ECO:0000259" key="1">
    <source>
        <dbReference type="Pfam" id="PF03732"/>
    </source>
</evidence>
<dbReference type="SUPFAM" id="SSF50630">
    <property type="entry name" value="Acid proteases"/>
    <property type="match status" value="1"/>
</dbReference>
<evidence type="ECO:0000313" key="2">
    <source>
        <dbReference type="EMBL" id="CAF3289514.1"/>
    </source>
</evidence>
<feature type="domain" description="Retrotransposon gag" evidence="1">
    <location>
        <begin position="293"/>
        <end position="380"/>
    </location>
</feature>
<reference evidence="2" key="1">
    <citation type="submission" date="2021-02" db="EMBL/GenBank/DDBJ databases">
        <authorList>
            <person name="Nowell W R."/>
        </authorList>
    </citation>
    <scope>NUCLEOTIDE SEQUENCE</scope>
</reference>